<sequence>MQQEVKIKQVYAAGIVNSKDQWSWQGTVVAYSIAQAKRLLTSYKKEDGMKGRCEVIDMDGPHYTNRPIGVSDSTQLF</sequence>
<reference evidence="1" key="1">
    <citation type="submission" date="2020-05" db="EMBL/GenBank/DDBJ databases">
        <authorList>
            <person name="Chiriac C."/>
            <person name="Salcher M."/>
            <person name="Ghai R."/>
            <person name="Kavagutti S V."/>
        </authorList>
    </citation>
    <scope>NUCLEOTIDE SEQUENCE</scope>
</reference>
<proteinExistence type="predicted"/>
<accession>A0A6J5SUF4</accession>
<protein>
    <submittedName>
        <fullName evidence="1">Uncharacterized protein</fullName>
    </submittedName>
</protein>
<name>A0A6J5SUF4_9CAUD</name>
<organism evidence="1">
    <name type="scientific">uncultured Caudovirales phage</name>
    <dbReference type="NCBI Taxonomy" id="2100421"/>
    <lineage>
        <taxon>Viruses</taxon>
        <taxon>Duplodnaviria</taxon>
        <taxon>Heunggongvirae</taxon>
        <taxon>Uroviricota</taxon>
        <taxon>Caudoviricetes</taxon>
        <taxon>Peduoviridae</taxon>
        <taxon>Maltschvirus</taxon>
        <taxon>Maltschvirus maltsch</taxon>
    </lineage>
</organism>
<dbReference type="EMBL" id="LR797474">
    <property type="protein sequence ID" value="CAB4219103.1"/>
    <property type="molecule type" value="Genomic_DNA"/>
</dbReference>
<evidence type="ECO:0000313" key="1">
    <source>
        <dbReference type="EMBL" id="CAB4219103.1"/>
    </source>
</evidence>
<gene>
    <name evidence="1" type="ORF">UFOVP1604_186</name>
</gene>